<accession>A0AA88UTP3</accession>
<protein>
    <recommendedName>
        <fullName evidence="4">Cytochrome c oxidase subunit Vb</fullName>
    </recommendedName>
</protein>
<organism evidence="2 3">
    <name type="scientific">Escallonia herrerae</name>
    <dbReference type="NCBI Taxonomy" id="1293975"/>
    <lineage>
        <taxon>Eukaryota</taxon>
        <taxon>Viridiplantae</taxon>
        <taxon>Streptophyta</taxon>
        <taxon>Embryophyta</taxon>
        <taxon>Tracheophyta</taxon>
        <taxon>Spermatophyta</taxon>
        <taxon>Magnoliopsida</taxon>
        <taxon>eudicotyledons</taxon>
        <taxon>Gunneridae</taxon>
        <taxon>Pentapetalae</taxon>
        <taxon>asterids</taxon>
        <taxon>campanulids</taxon>
        <taxon>Escalloniales</taxon>
        <taxon>Escalloniaceae</taxon>
        <taxon>Escallonia</taxon>
    </lineage>
</organism>
<dbReference type="PANTHER" id="PTHR10122">
    <property type="entry name" value="CYTOCHROME C OXIDASE SUBUNIT 5B, MITOCHONDRIAL"/>
    <property type="match status" value="1"/>
</dbReference>
<name>A0AA88UTP3_9ASTE</name>
<evidence type="ECO:0000313" key="2">
    <source>
        <dbReference type="EMBL" id="KAK2997304.1"/>
    </source>
</evidence>
<keyword evidence="1" id="KW-0479">Metal-binding</keyword>
<keyword evidence="3" id="KW-1185">Reference proteome</keyword>
<feature type="binding site" evidence="1">
    <location>
        <position position="142"/>
    </location>
    <ligand>
        <name>Zn(2+)</name>
        <dbReference type="ChEBI" id="CHEBI:29105"/>
    </ligand>
</feature>
<dbReference type="InterPro" id="IPR002124">
    <property type="entry name" value="Cyt_c_oxidase_su5b"/>
</dbReference>
<evidence type="ECO:0000313" key="3">
    <source>
        <dbReference type="Proteomes" id="UP001188597"/>
    </source>
</evidence>
<dbReference type="Pfam" id="PF01215">
    <property type="entry name" value="COX5B"/>
    <property type="match status" value="1"/>
</dbReference>
<dbReference type="SUPFAM" id="SSF57802">
    <property type="entry name" value="Rubredoxin-like"/>
    <property type="match status" value="1"/>
</dbReference>
<dbReference type="AlphaFoldDB" id="A0AA88UTP3"/>
<keyword evidence="1" id="KW-0862">Zinc</keyword>
<dbReference type="PANTHER" id="PTHR10122:SF0">
    <property type="entry name" value="CYTOCHROME C OXIDASE SUBUNIT 5B, ISOFORM A-RELATED"/>
    <property type="match status" value="1"/>
</dbReference>
<feature type="binding site" evidence="1">
    <location>
        <position position="157"/>
    </location>
    <ligand>
        <name>Zn(2+)</name>
        <dbReference type="ChEBI" id="CHEBI:29105"/>
    </ligand>
</feature>
<evidence type="ECO:0000256" key="1">
    <source>
        <dbReference type="PIRSR" id="PIRSR602124-2"/>
    </source>
</evidence>
<evidence type="ECO:0008006" key="4">
    <source>
        <dbReference type="Google" id="ProtNLM"/>
    </source>
</evidence>
<feature type="binding site" evidence="1">
    <location>
        <position position="133"/>
    </location>
    <ligand>
        <name>Zn(2+)</name>
        <dbReference type="ChEBI" id="CHEBI:29105"/>
    </ligand>
</feature>
<proteinExistence type="predicted"/>
<dbReference type="GO" id="GO:0006123">
    <property type="term" value="P:mitochondrial electron transport, cytochrome c to oxygen"/>
    <property type="evidence" value="ECO:0007669"/>
    <property type="project" value="InterPro"/>
</dbReference>
<comment type="caution">
    <text evidence="2">The sequence shown here is derived from an EMBL/GenBank/DDBJ whole genome shotgun (WGS) entry which is preliminary data.</text>
</comment>
<dbReference type="EMBL" id="JAVXUP010004278">
    <property type="protein sequence ID" value="KAK2997304.1"/>
    <property type="molecule type" value="Genomic_DNA"/>
</dbReference>
<dbReference type="Proteomes" id="UP001188597">
    <property type="component" value="Unassembled WGS sequence"/>
</dbReference>
<dbReference type="Gene3D" id="2.60.260.40">
    <property type="entry name" value="q5lls5 like domains"/>
    <property type="match status" value="1"/>
</dbReference>
<gene>
    <name evidence="2" type="ORF">RJ639_024881</name>
</gene>
<dbReference type="GO" id="GO:0046872">
    <property type="term" value="F:metal ion binding"/>
    <property type="evidence" value="ECO:0007669"/>
    <property type="project" value="UniProtKB-KW"/>
</dbReference>
<reference evidence="2" key="1">
    <citation type="submission" date="2022-12" db="EMBL/GenBank/DDBJ databases">
        <title>Draft genome assemblies for two species of Escallonia (Escalloniales).</title>
        <authorList>
            <person name="Chanderbali A."/>
            <person name="Dervinis C."/>
            <person name="Anghel I."/>
            <person name="Soltis D."/>
            <person name="Soltis P."/>
            <person name="Zapata F."/>
        </authorList>
    </citation>
    <scope>NUCLEOTIDE SEQUENCE</scope>
    <source>
        <strain evidence="2">UCBG64.0493</strain>
        <tissue evidence="2">Leaf</tissue>
    </source>
</reference>
<sequence length="184" mass="20857">MEKFSYNYPPFHHFLSQYWTECTIVAAMWRRLVSADLPTLAPCSPPARPPLPPILRRLTPLHHHHLPYAAVPPQSSALLSDDRVYLRRQEEYRRCNADGHERGELAADLEEAPAIVKSFCHVKSVLDKRIVGCPGVEGGDEHDVVWFCLEKRKPHECPVCSQYFNKLEVVGGPADGHGNDAHHH</sequence>
<feature type="binding site" evidence="1">
    <location>
        <position position="160"/>
    </location>
    <ligand>
        <name>Zn(2+)</name>
        <dbReference type="ChEBI" id="CHEBI:29105"/>
    </ligand>
</feature>
<dbReference type="GO" id="GO:0005740">
    <property type="term" value="C:mitochondrial envelope"/>
    <property type="evidence" value="ECO:0007669"/>
    <property type="project" value="InterPro"/>
</dbReference>
<dbReference type="PROSITE" id="PS51359">
    <property type="entry name" value="COX5B_2"/>
    <property type="match status" value="1"/>
</dbReference>